<gene>
    <name evidence="1" type="ORF">B2904_orf2310</name>
</gene>
<protein>
    <recommendedName>
        <fullName evidence="3">Pentapeptide repeat-containing protein</fullName>
    </recommendedName>
</protein>
<name>J9UXM6_BRAPL</name>
<dbReference type="RefSeq" id="WP_014936685.1">
    <property type="nucleotide sequence ID" value="NC_018607.1"/>
</dbReference>
<proteinExistence type="predicted"/>
<dbReference type="HOGENOM" id="CLU_1544689_0_0_12"/>
<accession>J9UXM6</accession>
<reference evidence="1 2" key="1">
    <citation type="journal article" date="2012" name="BMC Genomics">
        <title>Comparative genomics of Brachyspira pilosicoli strains: genome rearrangements, reductions and correlation of genetic compliment with phenotypic diversity.</title>
        <authorList>
            <person name="Mappley L.J."/>
            <person name="Black M.L."/>
            <person name="Abuoun M."/>
            <person name="Darby A.C."/>
            <person name="Woodward M.J."/>
            <person name="Parkhill J."/>
            <person name="Turner A.K."/>
            <person name="Bellgard M.I."/>
            <person name="La T."/>
            <person name="Phillips N.D."/>
            <person name="La Ragione R.M."/>
            <person name="Hampson D.J."/>
        </authorList>
    </citation>
    <scope>NUCLEOTIDE SEQUENCE [LARGE SCALE GENOMIC DNA]</scope>
    <source>
        <strain evidence="1">B2904</strain>
    </source>
</reference>
<organism evidence="1 2">
    <name type="scientific">Brachyspira pilosicoli B2904</name>
    <dbReference type="NCBI Taxonomy" id="1133568"/>
    <lineage>
        <taxon>Bacteria</taxon>
        <taxon>Pseudomonadati</taxon>
        <taxon>Spirochaetota</taxon>
        <taxon>Spirochaetia</taxon>
        <taxon>Brachyspirales</taxon>
        <taxon>Brachyspiraceae</taxon>
        <taxon>Brachyspira</taxon>
    </lineage>
</organism>
<dbReference type="KEGG" id="bpj:B2904_orf2310"/>
<dbReference type="EMBL" id="CP003490">
    <property type="protein sequence ID" value="AFR71638.1"/>
    <property type="molecule type" value="Genomic_DNA"/>
</dbReference>
<dbReference type="PATRIC" id="fig|1133568.3.peg.2312"/>
<evidence type="ECO:0000313" key="2">
    <source>
        <dbReference type="Proteomes" id="UP000007346"/>
    </source>
</evidence>
<dbReference type="Proteomes" id="UP000007346">
    <property type="component" value="Chromosome"/>
</dbReference>
<dbReference type="AlphaFoldDB" id="J9UXM6"/>
<sequence>MPSICKQLISNTEKCDREVYKDDLCIIHHKSDSKPANLFRNIIRDDIYRGYYNFSHMISYEGFNFEGLKIQKDSNFNFSDSSFYAPFNINNLKLDISLDFTNALFDSGIFIKMSNINKEIIMKNTVVNMDLNFSMSNFESINLYNAKINCDANFTNSDFIKKLHSTMFILAII</sequence>
<evidence type="ECO:0008006" key="3">
    <source>
        <dbReference type="Google" id="ProtNLM"/>
    </source>
</evidence>
<evidence type="ECO:0000313" key="1">
    <source>
        <dbReference type="EMBL" id="AFR71638.1"/>
    </source>
</evidence>